<organism evidence="2 3">
    <name type="scientific">Pontiella agarivorans</name>
    <dbReference type="NCBI Taxonomy" id="3038953"/>
    <lineage>
        <taxon>Bacteria</taxon>
        <taxon>Pseudomonadati</taxon>
        <taxon>Kiritimatiellota</taxon>
        <taxon>Kiritimatiellia</taxon>
        <taxon>Kiritimatiellales</taxon>
        <taxon>Pontiellaceae</taxon>
        <taxon>Pontiella</taxon>
    </lineage>
</organism>
<gene>
    <name evidence="2" type="ORF">P9H32_07600</name>
</gene>
<evidence type="ECO:0000313" key="3">
    <source>
        <dbReference type="Proteomes" id="UP001290861"/>
    </source>
</evidence>
<name>A0ABU5MW93_9BACT</name>
<protein>
    <submittedName>
        <fullName evidence="2">Helix-turn-helix transcriptional regulator</fullName>
    </submittedName>
</protein>
<feature type="domain" description="HTH cro/C1-type" evidence="1">
    <location>
        <begin position="43"/>
        <end position="97"/>
    </location>
</feature>
<dbReference type="Pfam" id="PF13560">
    <property type="entry name" value="HTH_31"/>
    <property type="match status" value="1"/>
</dbReference>
<proteinExistence type="predicted"/>
<dbReference type="EMBL" id="JARVCO010000010">
    <property type="protein sequence ID" value="MDZ8118489.1"/>
    <property type="molecule type" value="Genomic_DNA"/>
</dbReference>
<dbReference type="CDD" id="cd00093">
    <property type="entry name" value="HTH_XRE"/>
    <property type="match status" value="1"/>
</dbReference>
<dbReference type="SMART" id="SM00530">
    <property type="entry name" value="HTH_XRE"/>
    <property type="match status" value="1"/>
</dbReference>
<dbReference type="Gene3D" id="1.10.260.40">
    <property type="entry name" value="lambda repressor-like DNA-binding domains"/>
    <property type="match status" value="1"/>
</dbReference>
<dbReference type="InterPro" id="IPR010982">
    <property type="entry name" value="Lambda_DNA-bd_dom_sf"/>
</dbReference>
<dbReference type="Proteomes" id="UP001290861">
    <property type="component" value="Unassembled WGS sequence"/>
</dbReference>
<dbReference type="InterPro" id="IPR001387">
    <property type="entry name" value="Cro/C1-type_HTH"/>
</dbReference>
<sequence length="101" mass="11348">MNAEQRKKLEAAGFAIGDTQEFLNLSDEEMAYIEIKRALSQHLREKRKSKKLTQSQAAKLMHTSQSRFAKMEHAEKTVSIDLLVRANLALGATPGELKHAL</sequence>
<keyword evidence="3" id="KW-1185">Reference proteome</keyword>
<evidence type="ECO:0000313" key="2">
    <source>
        <dbReference type="EMBL" id="MDZ8118489.1"/>
    </source>
</evidence>
<dbReference type="SUPFAM" id="SSF47413">
    <property type="entry name" value="lambda repressor-like DNA-binding domains"/>
    <property type="match status" value="1"/>
</dbReference>
<dbReference type="RefSeq" id="WP_322608288.1">
    <property type="nucleotide sequence ID" value="NZ_JARVCO010000010.1"/>
</dbReference>
<dbReference type="PROSITE" id="PS50943">
    <property type="entry name" value="HTH_CROC1"/>
    <property type="match status" value="1"/>
</dbReference>
<comment type="caution">
    <text evidence="2">The sequence shown here is derived from an EMBL/GenBank/DDBJ whole genome shotgun (WGS) entry which is preliminary data.</text>
</comment>
<evidence type="ECO:0000259" key="1">
    <source>
        <dbReference type="PROSITE" id="PS50943"/>
    </source>
</evidence>
<reference evidence="2 3" key="1">
    <citation type="journal article" date="2024" name="Appl. Environ. Microbiol.">
        <title>Pontiella agarivorans sp. nov., a novel marine anaerobic bacterium capable of degrading macroalgal polysaccharides and fixing nitrogen.</title>
        <authorList>
            <person name="Liu N."/>
            <person name="Kivenson V."/>
            <person name="Peng X."/>
            <person name="Cui Z."/>
            <person name="Lankiewicz T.S."/>
            <person name="Gosselin K.M."/>
            <person name="English C.J."/>
            <person name="Blair E.M."/>
            <person name="O'Malley M.A."/>
            <person name="Valentine D.L."/>
        </authorList>
    </citation>
    <scope>NUCLEOTIDE SEQUENCE [LARGE SCALE GENOMIC DNA]</scope>
    <source>
        <strain evidence="2 3">NLcol2</strain>
    </source>
</reference>
<accession>A0ABU5MW93</accession>